<reference evidence="1" key="1">
    <citation type="submission" date="2022-01" db="EMBL/GenBank/DDBJ databases">
        <title>Whole genome-based taxonomy of the Shewanellaceae.</title>
        <authorList>
            <person name="Martin-Rodriguez A.J."/>
        </authorList>
    </citation>
    <scope>NUCLEOTIDE SEQUENCE</scope>
    <source>
        <strain evidence="1">DSM 16422</strain>
    </source>
</reference>
<protein>
    <submittedName>
        <fullName evidence="1">Uncharacterized protein</fullName>
    </submittedName>
</protein>
<dbReference type="EMBL" id="JAKIKP010000013">
    <property type="protein sequence ID" value="MCL1143909.1"/>
    <property type="molecule type" value="Genomic_DNA"/>
</dbReference>
<proteinExistence type="predicted"/>
<sequence>MIINPFKINSYLALLCITLSVTGCGGSEDAEPPKLAEPLPETPPAETTDVCQAQSTTVNWQALMSKDCQNLHDYSLFIEPSNPTSDPRAPGQLYQLSTELFSNYASKYRFIFIPENSTFNFSATERMEPPVGSVLVKTFALPYDTQVSGKGNEVLIETRLLIHRETGWTALTYQWQDQQANLVIAGANISHTLNNQGEQLTFDYHIPSKAECKVCHQVTTEHTSVIKPIGLKAHVLNRQVSTTQHSSINQLTLWQNNGWLNNVDLTQAPQSFPIDDESADLTSRAKGYLDINCAHCHNPHGFASISGLRLGFDVSHTTFEYGICKQPPGWDGGPDGLAYDIVPGNGEKSIVHNRQILSAAKDRMPPIGREIVHHEGTDLVKRWIDSLAPSIGNCQ</sequence>
<dbReference type="RefSeq" id="WP_248996578.1">
    <property type="nucleotide sequence ID" value="NZ_JAKIKP010000013.1"/>
</dbReference>
<dbReference type="Proteomes" id="UP001139333">
    <property type="component" value="Unassembled WGS sequence"/>
</dbReference>
<gene>
    <name evidence="1" type="ORF">L2672_14600</name>
</gene>
<comment type="caution">
    <text evidence="1">The sequence shown here is derived from an EMBL/GenBank/DDBJ whole genome shotgun (WGS) entry which is preliminary data.</text>
</comment>
<evidence type="ECO:0000313" key="1">
    <source>
        <dbReference type="EMBL" id="MCL1143909.1"/>
    </source>
</evidence>
<dbReference type="NCBIfam" id="TIGR03806">
    <property type="entry name" value="chp_HNE_0200"/>
    <property type="match status" value="1"/>
</dbReference>
<evidence type="ECO:0000313" key="2">
    <source>
        <dbReference type="Proteomes" id="UP001139333"/>
    </source>
</evidence>
<dbReference type="AlphaFoldDB" id="A0A9X1ZK66"/>
<keyword evidence="2" id="KW-1185">Reference proteome</keyword>
<dbReference type="PROSITE" id="PS51257">
    <property type="entry name" value="PROKAR_LIPOPROTEIN"/>
    <property type="match status" value="1"/>
</dbReference>
<organism evidence="1 2">
    <name type="scientific">Shewanella gaetbuli</name>
    <dbReference type="NCBI Taxonomy" id="220752"/>
    <lineage>
        <taxon>Bacteria</taxon>
        <taxon>Pseudomonadati</taxon>
        <taxon>Pseudomonadota</taxon>
        <taxon>Gammaproteobacteria</taxon>
        <taxon>Alteromonadales</taxon>
        <taxon>Shewanellaceae</taxon>
        <taxon>Shewanella</taxon>
    </lineage>
</organism>
<dbReference type="InterPro" id="IPR022269">
    <property type="entry name" value="SO_2930-like_C"/>
</dbReference>
<accession>A0A9X1ZK66</accession>
<name>A0A9X1ZK66_9GAMM</name>